<keyword evidence="13" id="KW-0411">Iron-sulfur</keyword>
<accession>A0A7S3KYN3</accession>
<keyword evidence="6" id="KW-0288">FMN</keyword>
<dbReference type="FunFam" id="3.30.70.20:FF:000035">
    <property type="entry name" value="Iron hydrogenase 1"/>
    <property type="match status" value="1"/>
</dbReference>
<dbReference type="Pfam" id="PF00667">
    <property type="entry name" value="FAD_binding_1"/>
    <property type="match status" value="2"/>
</dbReference>
<dbReference type="PROSITE" id="PS00198">
    <property type="entry name" value="4FE4S_FER_1"/>
    <property type="match status" value="1"/>
</dbReference>
<evidence type="ECO:0000256" key="13">
    <source>
        <dbReference type="ARBA" id="ARBA00023014"/>
    </source>
</evidence>
<feature type="domain" description="Flavodoxin-like" evidence="15">
    <location>
        <begin position="654"/>
        <end position="811"/>
    </location>
</feature>
<dbReference type="PANTHER" id="PTHR19384">
    <property type="entry name" value="NITRIC OXIDE SYNTHASE-RELATED"/>
    <property type="match status" value="1"/>
</dbReference>
<keyword evidence="11" id="KW-0560">Oxidoreductase</keyword>
<protein>
    <recommendedName>
        <fullName evidence="14">NADPH--hemoprotein reductase</fullName>
        <ecNumber evidence="14">1.6.2.4</ecNumber>
    </recommendedName>
</protein>
<feature type="domain" description="FAD-binding FR-type" evidence="18">
    <location>
        <begin position="850"/>
        <end position="1111"/>
    </location>
</feature>
<keyword evidence="4" id="KW-0004">4Fe-4S</keyword>
<dbReference type="Gene3D" id="3.40.50.80">
    <property type="entry name" value="Nucleotide-binding domain of ferredoxin-NADP reductase (FNR) module"/>
    <property type="match status" value="1"/>
</dbReference>
<dbReference type="InterPro" id="IPR017900">
    <property type="entry name" value="4Fe4S_Fe_S_CS"/>
</dbReference>
<dbReference type="Pfam" id="PF00258">
    <property type="entry name" value="Flavodoxin_1"/>
    <property type="match status" value="1"/>
</dbReference>
<dbReference type="CDD" id="cd00207">
    <property type="entry name" value="fer2"/>
    <property type="match status" value="1"/>
</dbReference>
<evidence type="ECO:0000256" key="4">
    <source>
        <dbReference type="ARBA" id="ARBA00022485"/>
    </source>
</evidence>
<dbReference type="Pfam" id="PF00037">
    <property type="entry name" value="Fer4"/>
    <property type="match status" value="1"/>
</dbReference>
<evidence type="ECO:0000256" key="1">
    <source>
        <dbReference type="ARBA" id="ARBA00001917"/>
    </source>
</evidence>
<dbReference type="Gene3D" id="3.30.70.20">
    <property type="match status" value="1"/>
</dbReference>
<dbReference type="InterPro" id="IPR036010">
    <property type="entry name" value="2Fe-2S_ferredoxin-like_sf"/>
</dbReference>
<dbReference type="InterPro" id="IPR003149">
    <property type="entry name" value="Fe_hydrogenase_ssu"/>
</dbReference>
<dbReference type="GO" id="GO:0003958">
    <property type="term" value="F:NADPH-hemoprotein reductase activity"/>
    <property type="evidence" value="ECO:0007669"/>
    <property type="project" value="UniProtKB-EC"/>
</dbReference>
<evidence type="ECO:0000256" key="9">
    <source>
        <dbReference type="ARBA" id="ARBA00022827"/>
    </source>
</evidence>
<gene>
    <name evidence="19" type="ORF">ACOF00016_LOCUS967</name>
</gene>
<dbReference type="SUPFAM" id="SSF54862">
    <property type="entry name" value="4Fe-4S ferredoxins"/>
    <property type="match status" value="1"/>
</dbReference>
<feature type="domain" description="4Fe-4S ferredoxin-type" evidence="17">
    <location>
        <begin position="154"/>
        <end position="184"/>
    </location>
</feature>
<dbReference type="Gene3D" id="3.40.50.1780">
    <property type="match status" value="1"/>
</dbReference>
<evidence type="ECO:0000256" key="2">
    <source>
        <dbReference type="ARBA" id="ARBA00001974"/>
    </source>
</evidence>
<proteinExistence type="inferred from homology"/>
<feature type="domain" description="2Fe-2S ferredoxin-type" evidence="16">
    <location>
        <begin position="11"/>
        <end position="99"/>
    </location>
</feature>
<dbReference type="SUPFAM" id="SSF63380">
    <property type="entry name" value="Riboflavin synthase domain-like"/>
    <property type="match status" value="1"/>
</dbReference>
<dbReference type="InterPro" id="IPR013352">
    <property type="entry name" value="Fe_hydrogenase_subset"/>
</dbReference>
<dbReference type="Gene3D" id="2.40.30.10">
    <property type="entry name" value="Translation factors"/>
    <property type="match status" value="2"/>
</dbReference>
<dbReference type="Gene3D" id="3.40.50.360">
    <property type="match status" value="1"/>
</dbReference>
<dbReference type="NCBIfam" id="TIGR02512">
    <property type="entry name" value="FeFe_hydrog_A"/>
    <property type="match status" value="1"/>
</dbReference>
<dbReference type="InterPro" id="IPR023173">
    <property type="entry name" value="NADPH_Cyt_P450_Rdtase_alpha"/>
</dbReference>
<dbReference type="Pfam" id="PF02906">
    <property type="entry name" value="Fe_hyd_lg_C"/>
    <property type="match status" value="1"/>
</dbReference>
<reference evidence="19" key="1">
    <citation type="submission" date="2021-01" db="EMBL/GenBank/DDBJ databases">
        <authorList>
            <person name="Corre E."/>
            <person name="Pelletier E."/>
            <person name="Niang G."/>
            <person name="Scheremetjew M."/>
            <person name="Finn R."/>
            <person name="Kale V."/>
            <person name="Holt S."/>
            <person name="Cochrane G."/>
            <person name="Meng A."/>
            <person name="Brown T."/>
            <person name="Cohen L."/>
        </authorList>
    </citation>
    <scope>NUCLEOTIDE SEQUENCE</scope>
    <source>
        <strain evidence="19">CCMP127</strain>
    </source>
</reference>
<evidence type="ECO:0000256" key="12">
    <source>
        <dbReference type="ARBA" id="ARBA00023004"/>
    </source>
</evidence>
<dbReference type="InterPro" id="IPR004108">
    <property type="entry name" value="Fe_hydrogenase_lsu_C"/>
</dbReference>
<comment type="cofactor">
    <cofactor evidence="2">
        <name>FAD</name>
        <dbReference type="ChEBI" id="CHEBI:57692"/>
    </cofactor>
</comment>
<evidence type="ECO:0000256" key="5">
    <source>
        <dbReference type="ARBA" id="ARBA00022630"/>
    </source>
</evidence>
<dbReference type="SUPFAM" id="SSF54292">
    <property type="entry name" value="2Fe-2S ferredoxin-like"/>
    <property type="match status" value="1"/>
</dbReference>
<evidence type="ECO:0000259" key="15">
    <source>
        <dbReference type="PROSITE" id="PS50902"/>
    </source>
</evidence>
<dbReference type="Gene3D" id="4.10.260.20">
    <property type="entry name" value="Iron hydrogenase, small subunit"/>
    <property type="match status" value="1"/>
</dbReference>
<dbReference type="Gene3D" id="3.40.950.10">
    <property type="entry name" value="Fe-only Hydrogenase (Larger Subunit), Chain L, domain 3"/>
    <property type="match status" value="1"/>
</dbReference>
<evidence type="ECO:0000259" key="17">
    <source>
        <dbReference type="PROSITE" id="PS51379"/>
    </source>
</evidence>
<keyword evidence="12" id="KW-0408">Iron</keyword>
<dbReference type="InterPro" id="IPR001433">
    <property type="entry name" value="OxRdtase_FAD/NAD-bd"/>
</dbReference>
<evidence type="ECO:0000259" key="16">
    <source>
        <dbReference type="PROSITE" id="PS51085"/>
    </source>
</evidence>
<dbReference type="InterPro" id="IPR017927">
    <property type="entry name" value="FAD-bd_FR_type"/>
</dbReference>
<keyword evidence="10" id="KW-0521">NADP</keyword>
<dbReference type="InterPro" id="IPR001094">
    <property type="entry name" value="Flavdoxin-like"/>
</dbReference>
<evidence type="ECO:0000259" key="18">
    <source>
        <dbReference type="PROSITE" id="PS51384"/>
    </source>
</evidence>
<dbReference type="InterPro" id="IPR009016">
    <property type="entry name" value="Fe_hydrogenase"/>
</dbReference>
<keyword evidence="5" id="KW-0285">Flavoprotein</keyword>
<dbReference type="Gene3D" id="1.20.990.10">
    <property type="entry name" value="NADPH-cytochrome p450 Reductase, Chain A, domain 3"/>
    <property type="match status" value="2"/>
</dbReference>
<keyword evidence="9" id="KW-0274">FAD</keyword>
<feature type="domain" description="4Fe-4S ferredoxin-type" evidence="17">
    <location>
        <begin position="208"/>
        <end position="236"/>
    </location>
</feature>
<dbReference type="PRINTS" id="PR00371">
    <property type="entry name" value="FPNCR"/>
</dbReference>
<dbReference type="Pfam" id="PF02256">
    <property type="entry name" value="Fe_hyd_SSU"/>
    <property type="match status" value="1"/>
</dbReference>
<dbReference type="PRINTS" id="PR00369">
    <property type="entry name" value="FLAVODOXIN"/>
</dbReference>
<dbReference type="EC" id="1.6.2.4" evidence="14"/>
<dbReference type="SMART" id="SM00902">
    <property type="entry name" value="Fe_hyd_SSU"/>
    <property type="match status" value="1"/>
</dbReference>
<dbReference type="InterPro" id="IPR036991">
    <property type="entry name" value="Fe_hydrogenase_ssu_sf"/>
</dbReference>
<dbReference type="PROSITE" id="PS51379">
    <property type="entry name" value="4FE4S_FER_2"/>
    <property type="match status" value="2"/>
</dbReference>
<keyword evidence="7" id="KW-0479">Metal-binding</keyword>
<dbReference type="PROSITE" id="PS51085">
    <property type="entry name" value="2FE2S_FER_2"/>
    <property type="match status" value="1"/>
</dbReference>
<dbReference type="PROSITE" id="PS50902">
    <property type="entry name" value="FLAVODOXIN_LIKE"/>
    <property type="match status" value="1"/>
</dbReference>
<organism evidence="19">
    <name type="scientific">Amphora coffeiformis</name>
    <dbReference type="NCBI Taxonomy" id="265554"/>
    <lineage>
        <taxon>Eukaryota</taxon>
        <taxon>Sar</taxon>
        <taxon>Stramenopiles</taxon>
        <taxon>Ochrophyta</taxon>
        <taxon>Bacillariophyta</taxon>
        <taxon>Bacillariophyceae</taxon>
        <taxon>Bacillariophycidae</taxon>
        <taxon>Thalassiophysales</taxon>
        <taxon>Catenulaceae</taxon>
        <taxon>Amphora</taxon>
    </lineage>
</organism>
<dbReference type="Pfam" id="PF00175">
    <property type="entry name" value="NAD_binding_1"/>
    <property type="match status" value="1"/>
</dbReference>
<dbReference type="InterPro" id="IPR001709">
    <property type="entry name" value="Flavoprot_Pyr_Nucl_cyt_Rdtase"/>
</dbReference>
<dbReference type="InterPro" id="IPR008254">
    <property type="entry name" value="Flavodoxin/NO_synth"/>
</dbReference>
<dbReference type="InterPro" id="IPR003097">
    <property type="entry name" value="CysJ-like_FAD-binding"/>
</dbReference>
<evidence type="ECO:0000256" key="7">
    <source>
        <dbReference type="ARBA" id="ARBA00022723"/>
    </source>
</evidence>
<keyword evidence="8" id="KW-0677">Repeat</keyword>
<dbReference type="Gene3D" id="3.10.20.740">
    <property type="match status" value="1"/>
</dbReference>
<dbReference type="SUPFAM" id="SSF53920">
    <property type="entry name" value="Fe-only hydrogenase"/>
    <property type="match status" value="1"/>
</dbReference>
<dbReference type="SUPFAM" id="SSF52343">
    <property type="entry name" value="Ferredoxin reductase-like, C-terminal NADP-linked domain"/>
    <property type="match status" value="1"/>
</dbReference>
<name>A0A7S3KYN3_9STRA</name>
<evidence type="ECO:0000256" key="10">
    <source>
        <dbReference type="ARBA" id="ARBA00022857"/>
    </source>
</evidence>
<dbReference type="SUPFAM" id="SSF52218">
    <property type="entry name" value="Flavoproteins"/>
    <property type="match status" value="1"/>
</dbReference>
<dbReference type="InterPro" id="IPR017938">
    <property type="entry name" value="Riboflavin_synthase-like_b-brl"/>
</dbReference>
<evidence type="ECO:0000256" key="8">
    <source>
        <dbReference type="ARBA" id="ARBA00022737"/>
    </source>
</evidence>
<evidence type="ECO:0000256" key="11">
    <source>
        <dbReference type="ARBA" id="ARBA00023002"/>
    </source>
</evidence>
<dbReference type="InterPro" id="IPR001041">
    <property type="entry name" value="2Fe-2S_ferredoxin-type"/>
</dbReference>
<dbReference type="GO" id="GO:0008901">
    <property type="term" value="F:ferredoxin hydrogenase activity"/>
    <property type="evidence" value="ECO:0007669"/>
    <property type="project" value="InterPro"/>
</dbReference>
<dbReference type="GO" id="GO:0050660">
    <property type="term" value="F:flavin adenine dinucleotide binding"/>
    <property type="evidence" value="ECO:0007669"/>
    <property type="project" value="TreeGrafter"/>
</dbReference>
<dbReference type="PROSITE" id="PS51384">
    <property type="entry name" value="FAD_FR"/>
    <property type="match status" value="1"/>
</dbReference>
<dbReference type="GO" id="GO:0051539">
    <property type="term" value="F:4 iron, 4 sulfur cluster binding"/>
    <property type="evidence" value="ECO:0007669"/>
    <property type="project" value="UniProtKB-KW"/>
</dbReference>
<sequence length="1283" mass="142105">MMNPSMEKPLVKVEFHDDNDGSVVTVEVATGTKVTEAATQAGVYIPTLCHHPRLTPAGKCGLCVVSVENGPTPTQLACSTVCRTTDDGSPMKVHVHGTHLNGLANAALQRNLRASLVHETERFQKNHKFAPCGLLEIEDLANYITQQTTDTSSKSITFDPSLCIGCSRCVRACDQLQGMKILEAPLPTSNPPMVGLAHPPPCMTTRAGRPLSETECISCGQCTVFCPTGAIKEVDHTPRVMQALLDPEKVVVLQTAPSVRVTIAEMFGGKPGDISEGKLVGAAKASGFRFVFDTNLSADLTIMEEANELLQRLDIAKNGTEEQKKAKPLPMFTSCCPGWINLVEQSYPELIPHISTCRSPLGMLSSIIRHHWWPHQVNVLSQHGKIGDEKEVDQSKLFVVAAMPCTAKKDEIARQQFLMANGKPETDAVLTVRELARLFELRQVARLDDYNSWQNIPELLYDNPFGESTGAAIIFGATGGVMEAALRTAADVISHESLTNVNYESVRGLTGIKESTVELGKASLNVAVCHSTRNVREFLATIEEHKKDYQFIEVMACPGGCIGGGGLPQSRDEHILSKRIDSIYSLDERMVIRKSHENEAVKKLYKDLLKTPLSSVSHKLLHTHYFPRIRKPPIALKAAVPVTPEETGDSRNTIYVVFGTQSGTAAQAAKEIKLELQQFIGRSKISPVPQVSLVAGNAMHPDKLMERVEDSLGSVFVTSTFGEGEFPETMERLWEYLESCKDGKFDDFRFGVFGLGSSSYAVGDQFNRAAKRLDKKLEEVGGARMIQVGLGDDQHSESYRSEMYKWLETLLPKLFGKEGGGASLLDPPEPLFKVSLAPGTHPSHFRPLPPDYHFVKLEAAVSQVAQGYERPAAIFTFDLQDTGVQYDVGDHLAILPRNPERVVDKILSLYATSVKGSDLLTVEPVDCHSDCPFAPVLTARELLTQYLDLCGRPSRSFLKQLFLFARSLESRNRLRALFERSPSSKKLNAEEVAPYAARLRTQSEMEKANQAEFEKYTATHTYADVLWEFGNTALPPFEYLLSMVPVICPRLYSIASSPLYRQDKLDLLVVLNEWTDPNANARRGLTTQFLFGADIGDKVAIQVRTGILQPPSDTTTPLVMFGLGTGVAPFRGFMQHRLRLREEGKELGPATLYVGFRHEEKDYYLREEFRMWIERGVMTAVHPAFSHDGREKRGGKLYFISDLIGEQPKDMAKALLLEETKDPKDNKVHVYYCGPALGIPETIQKSMEEAVKNTEGGGMAEEDAQALMERIVRLEDRFHAECF</sequence>
<dbReference type="Pfam" id="PF13510">
    <property type="entry name" value="Fer2_4"/>
    <property type="match status" value="1"/>
</dbReference>
<dbReference type="GO" id="GO:0010181">
    <property type="term" value="F:FMN binding"/>
    <property type="evidence" value="ECO:0007669"/>
    <property type="project" value="InterPro"/>
</dbReference>
<dbReference type="GO" id="GO:0005506">
    <property type="term" value="F:iron ion binding"/>
    <property type="evidence" value="ECO:0007669"/>
    <property type="project" value="InterPro"/>
</dbReference>
<evidence type="ECO:0000256" key="6">
    <source>
        <dbReference type="ARBA" id="ARBA00022643"/>
    </source>
</evidence>
<dbReference type="PANTHER" id="PTHR19384:SF17">
    <property type="entry name" value="NADPH--CYTOCHROME P450 REDUCTASE"/>
    <property type="match status" value="1"/>
</dbReference>
<comment type="similarity">
    <text evidence="3">Belongs to the NARF family.</text>
</comment>
<dbReference type="InterPro" id="IPR017896">
    <property type="entry name" value="4Fe4S_Fe-S-bd"/>
</dbReference>
<evidence type="ECO:0000256" key="3">
    <source>
        <dbReference type="ARBA" id="ARBA00006596"/>
    </source>
</evidence>
<dbReference type="GO" id="GO:0005829">
    <property type="term" value="C:cytosol"/>
    <property type="evidence" value="ECO:0007669"/>
    <property type="project" value="TreeGrafter"/>
</dbReference>
<evidence type="ECO:0000313" key="19">
    <source>
        <dbReference type="EMBL" id="CAE0402698.1"/>
    </source>
</evidence>
<comment type="cofactor">
    <cofactor evidence="1">
        <name>FMN</name>
        <dbReference type="ChEBI" id="CHEBI:58210"/>
    </cofactor>
</comment>
<evidence type="ECO:0000256" key="14">
    <source>
        <dbReference type="ARBA" id="ARBA00023797"/>
    </source>
</evidence>
<dbReference type="InterPro" id="IPR029039">
    <property type="entry name" value="Flavoprotein-like_sf"/>
</dbReference>
<dbReference type="InterPro" id="IPR039261">
    <property type="entry name" value="FNR_nucleotide-bd"/>
</dbReference>
<dbReference type="EMBL" id="HBIM01001117">
    <property type="protein sequence ID" value="CAE0402698.1"/>
    <property type="molecule type" value="Transcribed_RNA"/>
</dbReference>